<evidence type="ECO:0000259" key="2">
    <source>
        <dbReference type="PROSITE" id="PS50802"/>
    </source>
</evidence>
<dbReference type="InterPro" id="IPR003323">
    <property type="entry name" value="OTU_dom"/>
</dbReference>
<reference evidence="4" key="1">
    <citation type="submission" date="2025-08" db="UniProtKB">
        <authorList>
            <consortium name="RefSeq"/>
        </authorList>
    </citation>
    <scope>IDENTIFICATION</scope>
</reference>
<dbReference type="AlphaFoldDB" id="A0A6P5TJN1"/>
<dbReference type="CDD" id="cd22744">
    <property type="entry name" value="OTU"/>
    <property type="match status" value="1"/>
</dbReference>
<dbReference type="PANTHER" id="PTHR31569">
    <property type="entry name" value="SWIM-TYPE DOMAIN-CONTAINING PROTEIN"/>
    <property type="match status" value="1"/>
</dbReference>
<dbReference type="Proteomes" id="UP000515124">
    <property type="component" value="Unplaced"/>
</dbReference>
<proteinExistence type="predicted"/>
<dbReference type="KEGG" id="pavi:110768263"/>
<name>A0A6P5TJN1_PRUAV</name>
<dbReference type="GeneID" id="110768263"/>
<evidence type="ECO:0000256" key="1">
    <source>
        <dbReference type="SAM" id="MobiDB-lite"/>
    </source>
</evidence>
<dbReference type="PROSITE" id="PS50802">
    <property type="entry name" value="OTU"/>
    <property type="match status" value="1"/>
</dbReference>
<dbReference type="Pfam" id="PF10551">
    <property type="entry name" value="MULE"/>
    <property type="match status" value="1"/>
</dbReference>
<evidence type="ECO:0000313" key="3">
    <source>
        <dbReference type="Proteomes" id="UP000515124"/>
    </source>
</evidence>
<dbReference type="RefSeq" id="XP_021827658.1">
    <property type="nucleotide sequence ID" value="XM_021971966.1"/>
</dbReference>
<dbReference type="PANTHER" id="PTHR31569:SF4">
    <property type="entry name" value="SWIM-TYPE DOMAIN-CONTAINING PROTEIN"/>
    <property type="match status" value="1"/>
</dbReference>
<accession>A0A6P5TJN1</accession>
<evidence type="ECO:0000313" key="4">
    <source>
        <dbReference type="RefSeq" id="XP_021827658.1"/>
    </source>
</evidence>
<dbReference type="InterPro" id="IPR052579">
    <property type="entry name" value="Zinc_finger_SWIM"/>
</dbReference>
<dbReference type="InterPro" id="IPR018289">
    <property type="entry name" value="MULE_transposase_dom"/>
</dbReference>
<organism evidence="3 4">
    <name type="scientific">Prunus avium</name>
    <name type="common">Cherry</name>
    <name type="synonym">Cerasus avium</name>
    <dbReference type="NCBI Taxonomy" id="42229"/>
    <lineage>
        <taxon>Eukaryota</taxon>
        <taxon>Viridiplantae</taxon>
        <taxon>Streptophyta</taxon>
        <taxon>Embryophyta</taxon>
        <taxon>Tracheophyta</taxon>
        <taxon>Spermatophyta</taxon>
        <taxon>Magnoliopsida</taxon>
        <taxon>eudicotyledons</taxon>
        <taxon>Gunneridae</taxon>
        <taxon>Pentapetalae</taxon>
        <taxon>rosids</taxon>
        <taxon>fabids</taxon>
        <taxon>Rosales</taxon>
        <taxon>Rosaceae</taxon>
        <taxon>Amygdaloideae</taxon>
        <taxon>Amygdaleae</taxon>
        <taxon>Prunus</taxon>
    </lineage>
</organism>
<sequence length="892" mass="103006">MALADSECNKHENSELRLSCFSNKIFKSRDALIRWTREQGKTNGFVIIIKRSDIGGAGKFKTGRILFCCERGGQFRKKKVVELDSMTTHKLDQSSNPLKKKSVKSTGTKKCGCPFSLKGVNCGPGDAWQLEVVCGVHNHPAALNMEGHSYAGRLIVEENLLVVDMSKSLARPKDILYTLKRRDRLNVTTMKTIYNARQKSRVIEKVGMSEMQVLLQKLFAHEYAEWHRSYGTANIISDLFYAHPTSIKLLRAFPHILIMDCTYKTNRFCYPLLEIVGVTSTHLTFSIAFVYLSAEKEDNYIWALARLRSVMDDNSIPSVIVTDRELALMNALHKVFPSVRHLLCTWHINKGVLGKCKNVFEDKASSDKFLISWNMLVSSNTEAEYERHLLALQTNFKYHNSIINYVKETWLIPYKERFVAAWTNTCMHFGNTTSNRAETAHAKLKKQLGNSMCTFGTSWDKILPLIELQHTEIKASFEKSLSFVQHDCRKEDFKELIGFVSISALDNIMVELKRLDYIGVDLISCGCIIKHTHGLPCAHEMQEFKRTHRPIPLDCIHPRWRKLDFLEPRPTTTPNNPPENAQLELFVKWFQSCNSKTKRHISMKLQEIMNPASTTLTQPQLKIKIKGRPKVDTSTRRLPSAFEVVTTPPCKKHSTDKFVTRPPRKKPKTIPQKRSVYRPKPSVDDSCLTPEFNKWFPKHMLIHIRGAQDVKSDGNCGFRAIGSLMGFGDNAWRKVRRDLLKELRKESIIYELILNGKERVQHIEYMLDYFEDFPLQDRWMTIPVMGHLIASCYNVILMTWSVHQSLTFFPYETAPLDSIYRREISIGFVNHNHWIKVYLESQHPMPPVDQRWLRCATITASDWITPYQDRIRQFRYEAGVADPYDNDPIFIE</sequence>
<feature type="domain" description="OTU" evidence="2">
    <location>
        <begin position="705"/>
        <end position="850"/>
    </location>
</feature>
<protein>
    <submittedName>
        <fullName evidence="4">Protein FAR-RED ELONGATED HYPOCOTYL 3-like</fullName>
    </submittedName>
</protein>
<gene>
    <name evidence="4" type="primary">LOC110768263</name>
</gene>
<feature type="region of interest" description="Disordered" evidence="1">
    <location>
        <begin position="652"/>
        <end position="682"/>
    </location>
</feature>
<keyword evidence="3" id="KW-1185">Reference proteome</keyword>